<dbReference type="CDD" id="cd04794">
    <property type="entry name" value="euk_LANCL"/>
    <property type="match status" value="1"/>
</dbReference>
<dbReference type="PRINTS" id="PR01950">
    <property type="entry name" value="LANCSUPER"/>
</dbReference>
<dbReference type="InterPro" id="IPR007822">
    <property type="entry name" value="LANC-like"/>
</dbReference>
<feature type="binding site" evidence="1">
    <location>
        <position position="422"/>
    </location>
    <ligand>
        <name>Zn(2+)</name>
        <dbReference type="ChEBI" id="CHEBI:29105"/>
    </ligand>
</feature>
<keyword evidence="3" id="KW-1185">Reference proteome</keyword>
<dbReference type="Proteomes" id="UP000307440">
    <property type="component" value="Unassembled WGS sequence"/>
</dbReference>
<evidence type="ECO:0000256" key="1">
    <source>
        <dbReference type="PIRSR" id="PIRSR607822-1"/>
    </source>
</evidence>
<dbReference type="InterPro" id="IPR012341">
    <property type="entry name" value="6hp_glycosidase-like_sf"/>
</dbReference>
<dbReference type="Pfam" id="PF05147">
    <property type="entry name" value="LANC_like"/>
    <property type="match status" value="1"/>
</dbReference>
<dbReference type="SMART" id="SM01260">
    <property type="entry name" value="LANC_like"/>
    <property type="match status" value="1"/>
</dbReference>
<evidence type="ECO:0000313" key="3">
    <source>
        <dbReference type="Proteomes" id="UP000307440"/>
    </source>
</evidence>
<dbReference type="GO" id="GO:0005975">
    <property type="term" value="P:carbohydrate metabolic process"/>
    <property type="evidence" value="ECO:0007669"/>
    <property type="project" value="InterPro"/>
</dbReference>
<feature type="binding site" evidence="1">
    <location>
        <position position="421"/>
    </location>
    <ligand>
        <name>Zn(2+)</name>
        <dbReference type="ChEBI" id="CHEBI:29105"/>
    </ligand>
</feature>
<accession>A0A5C3KBN6</accession>
<feature type="binding site" evidence="1">
    <location>
        <position position="363"/>
    </location>
    <ligand>
        <name>Zn(2+)</name>
        <dbReference type="ChEBI" id="CHEBI:29105"/>
    </ligand>
</feature>
<dbReference type="GO" id="GO:0031179">
    <property type="term" value="P:peptide modification"/>
    <property type="evidence" value="ECO:0007669"/>
    <property type="project" value="InterPro"/>
</dbReference>
<dbReference type="EMBL" id="ML210577">
    <property type="protein sequence ID" value="TFK17053.1"/>
    <property type="molecule type" value="Genomic_DNA"/>
</dbReference>
<organism evidence="2 3">
    <name type="scientific">Coprinopsis marcescibilis</name>
    <name type="common">Agaric fungus</name>
    <name type="synonym">Psathyrella marcescibilis</name>
    <dbReference type="NCBI Taxonomy" id="230819"/>
    <lineage>
        <taxon>Eukaryota</taxon>
        <taxon>Fungi</taxon>
        <taxon>Dikarya</taxon>
        <taxon>Basidiomycota</taxon>
        <taxon>Agaricomycotina</taxon>
        <taxon>Agaricomycetes</taxon>
        <taxon>Agaricomycetidae</taxon>
        <taxon>Agaricales</taxon>
        <taxon>Agaricineae</taxon>
        <taxon>Psathyrellaceae</taxon>
        <taxon>Coprinopsis</taxon>
    </lineage>
</organism>
<keyword evidence="1" id="KW-0862">Zinc</keyword>
<protein>
    <recommendedName>
        <fullName evidence="4">Lanthionine synthetase C family protein</fullName>
    </recommendedName>
</protein>
<dbReference type="PANTHER" id="PTHR12736">
    <property type="entry name" value="LANC-LIKE PROTEIN"/>
    <property type="match status" value="1"/>
</dbReference>
<feature type="non-terminal residue" evidence="2">
    <location>
        <position position="487"/>
    </location>
</feature>
<sequence>MTSRRYIPLPSNRPHTQDEWRSAYSDIQKALVKFEQQTEREVHKLSISSRDSIYTGNIGTAFMQYHLASLNLSSFQSTFRDALRPETLRSKADRVLTNVLRQNRVPTVVKNAGHASFLETPIGLATLVIMRCLECLSHPRYSEDENALSNLRRYWKASVNLLAGNIQKIPSDDAWLDRNPSAEHANRQAGAADDGCEVLYGRAGFLYALLRVRKTLAEATTLKSYNELERSQREEVEVLVSDASLEVVAGSIMKRGKLGARSYARSVAIEPNGEHNIPSLPPLMWSWHGRRYLGGAHGVTGILQILLSCPRTVAEKHISDVILTVKWLVASQDPEGNWPTKAGDERSQRRHGQEHVNELVQWCHGAPGAVILLSTMIRLQPTEHSYFKLDDDLQAQLRTSIQRGADVIYERGLLRKGLGLCHGVAGSVYALLSASWILDQDAANTPHFKKAIHLANLATQVDKFVQDGATKVPERPWSLYEGMSGMR</sequence>
<dbReference type="GO" id="GO:0005886">
    <property type="term" value="C:plasma membrane"/>
    <property type="evidence" value="ECO:0007669"/>
    <property type="project" value="TreeGrafter"/>
</dbReference>
<proteinExistence type="predicted"/>
<gene>
    <name evidence="2" type="ORF">FA15DRAFT_676344</name>
</gene>
<dbReference type="OrthoDB" id="10257263at2759"/>
<keyword evidence="1" id="KW-0479">Metal-binding</keyword>
<evidence type="ECO:0000313" key="2">
    <source>
        <dbReference type="EMBL" id="TFK17053.1"/>
    </source>
</evidence>
<dbReference type="AlphaFoldDB" id="A0A5C3KBN6"/>
<evidence type="ECO:0008006" key="4">
    <source>
        <dbReference type="Google" id="ProtNLM"/>
    </source>
</evidence>
<name>A0A5C3KBN6_COPMA</name>
<dbReference type="GO" id="GO:0046872">
    <property type="term" value="F:metal ion binding"/>
    <property type="evidence" value="ECO:0007669"/>
    <property type="project" value="UniProtKB-KW"/>
</dbReference>
<dbReference type="Gene3D" id="1.50.10.10">
    <property type="match status" value="1"/>
</dbReference>
<dbReference type="PANTHER" id="PTHR12736:SF7">
    <property type="entry name" value="LANC-LIKE PROTEIN 3"/>
    <property type="match status" value="1"/>
</dbReference>
<reference evidence="2 3" key="1">
    <citation type="journal article" date="2019" name="Nat. Ecol. Evol.">
        <title>Megaphylogeny resolves global patterns of mushroom evolution.</title>
        <authorList>
            <person name="Varga T."/>
            <person name="Krizsan K."/>
            <person name="Foldi C."/>
            <person name="Dima B."/>
            <person name="Sanchez-Garcia M."/>
            <person name="Sanchez-Ramirez S."/>
            <person name="Szollosi G.J."/>
            <person name="Szarkandi J.G."/>
            <person name="Papp V."/>
            <person name="Albert L."/>
            <person name="Andreopoulos W."/>
            <person name="Angelini C."/>
            <person name="Antonin V."/>
            <person name="Barry K.W."/>
            <person name="Bougher N.L."/>
            <person name="Buchanan P."/>
            <person name="Buyck B."/>
            <person name="Bense V."/>
            <person name="Catcheside P."/>
            <person name="Chovatia M."/>
            <person name="Cooper J."/>
            <person name="Damon W."/>
            <person name="Desjardin D."/>
            <person name="Finy P."/>
            <person name="Geml J."/>
            <person name="Haridas S."/>
            <person name="Hughes K."/>
            <person name="Justo A."/>
            <person name="Karasinski D."/>
            <person name="Kautmanova I."/>
            <person name="Kiss B."/>
            <person name="Kocsube S."/>
            <person name="Kotiranta H."/>
            <person name="LaButti K.M."/>
            <person name="Lechner B.E."/>
            <person name="Liimatainen K."/>
            <person name="Lipzen A."/>
            <person name="Lukacs Z."/>
            <person name="Mihaltcheva S."/>
            <person name="Morgado L.N."/>
            <person name="Niskanen T."/>
            <person name="Noordeloos M.E."/>
            <person name="Ohm R.A."/>
            <person name="Ortiz-Santana B."/>
            <person name="Ovrebo C."/>
            <person name="Racz N."/>
            <person name="Riley R."/>
            <person name="Savchenko A."/>
            <person name="Shiryaev A."/>
            <person name="Soop K."/>
            <person name="Spirin V."/>
            <person name="Szebenyi C."/>
            <person name="Tomsovsky M."/>
            <person name="Tulloss R.E."/>
            <person name="Uehling J."/>
            <person name="Grigoriev I.V."/>
            <person name="Vagvolgyi C."/>
            <person name="Papp T."/>
            <person name="Martin F.M."/>
            <person name="Miettinen O."/>
            <person name="Hibbett D.S."/>
            <person name="Nagy L.G."/>
        </authorList>
    </citation>
    <scope>NUCLEOTIDE SEQUENCE [LARGE SCALE GENOMIC DNA]</scope>
    <source>
        <strain evidence="2 3">CBS 121175</strain>
    </source>
</reference>
<dbReference type="SUPFAM" id="SSF158745">
    <property type="entry name" value="LanC-like"/>
    <property type="match status" value="1"/>
</dbReference>